<dbReference type="KEGG" id="aia:AWH56_020875"/>
<gene>
    <name evidence="3" type="ORF">AWH56_020875</name>
    <name evidence="2" type="ORF">AWH56_13175</name>
</gene>
<dbReference type="RefSeq" id="WP_071317550.1">
    <property type="nucleotide sequence ID" value="NZ_CP063356.2"/>
</dbReference>
<reference evidence="3" key="4">
    <citation type="submission" date="2020-10" db="EMBL/GenBank/DDBJ databases">
        <authorList>
            <person name="Bassil N.M."/>
            <person name="Lloyd J.R."/>
        </authorList>
    </citation>
    <scope>NUCLEOTIDE SEQUENCE</scope>
    <source>
        <strain evidence="3">NB2006</strain>
    </source>
</reference>
<dbReference type="OrthoDB" id="9955541at2"/>
<name>A0A1S2LNK3_9BACI</name>
<accession>A0A1S2LNK3</accession>
<reference evidence="3 4" key="2">
    <citation type="journal article" date="2017" name="Genome Announc.">
        <title>Draft Genome Sequences of Four Alkaliphilic Bacteria Belonging to the Anaerobacillus Genus.</title>
        <authorList>
            <person name="Bassil N.M."/>
            <person name="Lloyd J.R."/>
        </authorList>
    </citation>
    <scope>NUCLEOTIDE SEQUENCE [LARGE SCALE GENOMIC DNA]</scope>
    <source>
        <strain evidence="3 4">NB2006</strain>
    </source>
</reference>
<evidence type="ECO:0000313" key="4">
    <source>
        <dbReference type="Proteomes" id="UP000180175"/>
    </source>
</evidence>
<keyword evidence="1" id="KW-0812">Transmembrane</keyword>
<reference evidence="3 4" key="3">
    <citation type="journal article" date="2019" name="Int. J. Syst. Evol. Microbiol.">
        <title>Anaerobacillus isosaccharinicus sp. nov., an alkaliphilic bacterium which degrades isosaccharinic acid.</title>
        <authorList>
            <person name="Bassil N.M."/>
            <person name="Lloyd J.R."/>
        </authorList>
    </citation>
    <scope>NUCLEOTIDE SEQUENCE [LARGE SCALE GENOMIC DNA]</scope>
    <source>
        <strain evidence="3 4">NB2006</strain>
    </source>
</reference>
<dbReference type="AlphaFoldDB" id="A0A1S2LNK3"/>
<protein>
    <submittedName>
        <fullName evidence="2">Uncharacterized protein</fullName>
    </submittedName>
</protein>
<dbReference type="Proteomes" id="UP000180175">
    <property type="component" value="Chromosome"/>
</dbReference>
<keyword evidence="1" id="KW-0472">Membrane</keyword>
<feature type="transmembrane region" description="Helical" evidence="1">
    <location>
        <begin position="37"/>
        <end position="59"/>
    </location>
</feature>
<feature type="transmembrane region" description="Helical" evidence="1">
    <location>
        <begin position="65"/>
        <end position="86"/>
    </location>
</feature>
<keyword evidence="1" id="KW-1133">Transmembrane helix</keyword>
<dbReference type="EMBL" id="LQXD01000120">
    <property type="protein sequence ID" value="OIJ13914.1"/>
    <property type="molecule type" value="Genomic_DNA"/>
</dbReference>
<keyword evidence="4" id="KW-1185">Reference proteome</keyword>
<evidence type="ECO:0000313" key="3">
    <source>
        <dbReference type="EMBL" id="QOY35129.1"/>
    </source>
</evidence>
<proteinExistence type="predicted"/>
<dbReference type="EMBL" id="CP063356">
    <property type="protein sequence ID" value="QOY35129.1"/>
    <property type="molecule type" value="Genomic_DNA"/>
</dbReference>
<organism evidence="2 4">
    <name type="scientific">Anaerobacillus isosaccharinicus</name>
    <dbReference type="NCBI Taxonomy" id="1532552"/>
    <lineage>
        <taxon>Bacteria</taxon>
        <taxon>Bacillati</taxon>
        <taxon>Bacillota</taxon>
        <taxon>Bacilli</taxon>
        <taxon>Bacillales</taxon>
        <taxon>Bacillaceae</taxon>
        <taxon>Anaerobacillus</taxon>
    </lineage>
</organism>
<sequence>MLVIFYIVSCIIVGLLTLLIQRKNYAKLGFGAIRGMIIVLVGAILPNTVIYYSVVFNWYLTFNMFHYLVLLFLSSVFSFLISRVVIAKEE</sequence>
<reference evidence="2 4" key="1">
    <citation type="submission" date="2016-10" db="EMBL/GenBank/DDBJ databases">
        <title>Draft genome sequences of four alkaliphilic bacteria belonging to the Anaerobacillus genus.</title>
        <authorList>
            <person name="Bassil N.M."/>
            <person name="Lloyd J.R."/>
        </authorList>
    </citation>
    <scope>NUCLEOTIDE SEQUENCE [LARGE SCALE GENOMIC DNA]</scope>
    <source>
        <strain evidence="2 4">NB2006</strain>
    </source>
</reference>
<feature type="transmembrane region" description="Helical" evidence="1">
    <location>
        <begin position="6"/>
        <end position="25"/>
    </location>
</feature>
<evidence type="ECO:0000313" key="2">
    <source>
        <dbReference type="EMBL" id="OIJ13914.1"/>
    </source>
</evidence>
<evidence type="ECO:0000256" key="1">
    <source>
        <dbReference type="SAM" id="Phobius"/>
    </source>
</evidence>